<evidence type="ECO:0000313" key="1">
    <source>
        <dbReference type="EMBL" id="RAK82874.1"/>
    </source>
</evidence>
<keyword evidence="2" id="KW-1185">Reference proteome</keyword>
<accession>A0ACD1HXT0</accession>
<name>A0ACD1HXT0_9EURO</name>
<proteinExistence type="predicted"/>
<dbReference type="Proteomes" id="UP000249748">
    <property type="component" value="Unassembled WGS sequence"/>
</dbReference>
<sequence>MLFDRKPDPRSDNRWIDNRLLFVRDCYKEGLLKLTHIGGTENPADGLTKPLDATSHREFCRMIRLIKQA</sequence>
<organism evidence="1 2">
    <name type="scientific">Aspergillus costaricaensis CBS 115574</name>
    <dbReference type="NCBI Taxonomy" id="1448317"/>
    <lineage>
        <taxon>Eukaryota</taxon>
        <taxon>Fungi</taxon>
        <taxon>Dikarya</taxon>
        <taxon>Ascomycota</taxon>
        <taxon>Pezizomycotina</taxon>
        <taxon>Eurotiomycetes</taxon>
        <taxon>Eurotiomycetidae</taxon>
        <taxon>Eurotiales</taxon>
        <taxon>Aspergillaceae</taxon>
        <taxon>Aspergillus</taxon>
        <taxon>Aspergillus subgen. Circumdati</taxon>
    </lineage>
</organism>
<protein>
    <submittedName>
        <fullName evidence="1">Uncharacterized protein</fullName>
    </submittedName>
</protein>
<evidence type="ECO:0000313" key="2">
    <source>
        <dbReference type="Proteomes" id="UP000249748"/>
    </source>
</evidence>
<reference evidence="1" key="1">
    <citation type="submission" date="2018-02" db="EMBL/GenBank/DDBJ databases">
        <title>The genomes of Aspergillus section Nigri reveals drivers in fungal speciation.</title>
        <authorList>
            <consortium name="DOE Joint Genome Institute"/>
            <person name="Vesth T.C."/>
            <person name="Nybo J."/>
            <person name="Theobald S."/>
            <person name="Brandl J."/>
            <person name="Frisvad J.C."/>
            <person name="Nielsen K.F."/>
            <person name="Lyhne E.K."/>
            <person name="Kogle M.E."/>
            <person name="Kuo A."/>
            <person name="Riley R."/>
            <person name="Clum A."/>
            <person name="Nolan M."/>
            <person name="Lipzen A."/>
            <person name="Salamov A."/>
            <person name="Henrissat B."/>
            <person name="Wiebenga A."/>
            <person name="De vries R.P."/>
            <person name="Grigoriev I.V."/>
            <person name="Mortensen U.H."/>
            <person name="Andersen M.R."/>
            <person name="Baker S.E."/>
        </authorList>
    </citation>
    <scope>NUCLEOTIDE SEQUENCE</scope>
    <source>
        <strain evidence="1">CBS 115574</strain>
    </source>
</reference>
<gene>
    <name evidence="1" type="ORF">BO79DRAFT_280054</name>
</gene>
<dbReference type="EMBL" id="KZ824607">
    <property type="protein sequence ID" value="RAK82874.1"/>
    <property type="molecule type" value="Genomic_DNA"/>
</dbReference>